<feature type="transmembrane region" description="Helical" evidence="1">
    <location>
        <begin position="312"/>
        <end position="338"/>
    </location>
</feature>
<dbReference type="Proteomes" id="UP000007797">
    <property type="component" value="Unassembled WGS sequence"/>
</dbReference>
<sequence>MNKLRIGLLKCDRFIPEIRSKYGDIDVQFRNLLSLNTINPNWELNVFECKEENQFPSHSDIVDKQLYSGFIISGSRSSVNDDNDWTNRLKDTIKLLHQKSINTVGVCYGHQAISSVLGGKISDNPKGWSVSQHAINIDKDVLKPYDNSVFKPFGGLDSIGRNLDIICSNKQLVSTTPLALKCFAHSDQCSNHGSIGDNFITFQGHPEYTGPLIKDIILGRRGLIPDDVIEAGVEMADRSNIDRAWYANLIISFIMNNNKTWILNIVAMATNWYYVNASTSYGGGGYSYKVKYYFKFNSFKESMAAGQLGRASFAFCVLTFITLIVEMMFIILSMVNILSKIPFANKVPKFLPIISVLFSFLSVLIFIGYPNAMYKDCEKMNFGCDESNYKFVNTGNYQSSPYVGWCCMLVNTVILIIASVLCLVRVVVSKPKVKKVPIAIEQPKKKSITKSQVVQTMITNKDNKDDNIIINKDKENKSPTMIMIQNNSNNGQLCKTTVSNRPKFWILGSPVKSYTLSK</sequence>
<keyword evidence="4" id="KW-1185">Reference proteome</keyword>
<dbReference type="AlphaFoldDB" id="F4Q208"/>
<dbReference type="InterPro" id="IPR044992">
    <property type="entry name" value="ChyE-like"/>
</dbReference>
<keyword evidence="1" id="KW-0812">Transmembrane</keyword>
<dbReference type="RefSeq" id="XP_004356921.1">
    <property type="nucleotide sequence ID" value="XM_004356867.1"/>
</dbReference>
<reference evidence="4" key="1">
    <citation type="journal article" date="2011" name="Genome Res.">
        <title>Phylogeny-wide analysis of social amoeba genomes highlights ancient origins for complex intercellular communication.</title>
        <authorList>
            <person name="Heidel A.J."/>
            <person name="Lawal H.M."/>
            <person name="Felder M."/>
            <person name="Schilde C."/>
            <person name="Helps N.R."/>
            <person name="Tunggal B."/>
            <person name="Rivero F."/>
            <person name="John U."/>
            <person name="Schleicher M."/>
            <person name="Eichinger L."/>
            <person name="Platzer M."/>
            <person name="Noegel A.A."/>
            <person name="Schaap P."/>
            <person name="Gloeckner G."/>
        </authorList>
    </citation>
    <scope>NUCLEOTIDE SEQUENCE [LARGE SCALE GENOMIC DNA]</scope>
    <source>
        <strain evidence="4">SH3</strain>
    </source>
</reference>
<dbReference type="InterPro" id="IPR029062">
    <property type="entry name" value="Class_I_gatase-like"/>
</dbReference>
<gene>
    <name evidence="3" type="ORF">DFA_06694</name>
</gene>
<dbReference type="GO" id="GO:0005634">
    <property type="term" value="C:nucleus"/>
    <property type="evidence" value="ECO:0007669"/>
    <property type="project" value="TreeGrafter"/>
</dbReference>
<keyword evidence="1" id="KW-0472">Membrane</keyword>
<evidence type="ECO:0000259" key="2">
    <source>
        <dbReference type="Pfam" id="PF00117"/>
    </source>
</evidence>
<organism evidence="3 4">
    <name type="scientific">Cavenderia fasciculata</name>
    <name type="common">Slime mold</name>
    <name type="synonym">Dictyostelium fasciculatum</name>
    <dbReference type="NCBI Taxonomy" id="261658"/>
    <lineage>
        <taxon>Eukaryota</taxon>
        <taxon>Amoebozoa</taxon>
        <taxon>Evosea</taxon>
        <taxon>Eumycetozoa</taxon>
        <taxon>Dictyostelia</taxon>
        <taxon>Acytosteliales</taxon>
        <taxon>Cavenderiaceae</taxon>
        <taxon>Cavenderia</taxon>
    </lineage>
</organism>
<dbReference type="KEGG" id="dfa:DFA_06694"/>
<dbReference type="Gene3D" id="3.40.50.880">
    <property type="match status" value="1"/>
</dbReference>
<accession>F4Q208</accession>
<dbReference type="PANTHER" id="PTHR42695">
    <property type="entry name" value="GLUTAMINE AMIDOTRANSFERASE YLR126C-RELATED"/>
    <property type="match status" value="1"/>
</dbReference>
<evidence type="ECO:0000256" key="1">
    <source>
        <dbReference type="SAM" id="Phobius"/>
    </source>
</evidence>
<feature type="domain" description="Glutamine amidotransferase" evidence="2">
    <location>
        <begin position="42"/>
        <end position="209"/>
    </location>
</feature>
<dbReference type="STRING" id="1054147.F4Q208"/>
<feature type="transmembrane region" description="Helical" evidence="1">
    <location>
        <begin position="402"/>
        <end position="428"/>
    </location>
</feature>
<name>F4Q208_CACFS</name>
<dbReference type="OrthoDB" id="92161at2759"/>
<evidence type="ECO:0000313" key="4">
    <source>
        <dbReference type="Proteomes" id="UP000007797"/>
    </source>
</evidence>
<keyword evidence="1" id="KW-1133">Transmembrane helix</keyword>
<proteinExistence type="predicted"/>
<dbReference type="InterPro" id="IPR017926">
    <property type="entry name" value="GATASE"/>
</dbReference>
<evidence type="ECO:0000313" key="3">
    <source>
        <dbReference type="EMBL" id="EGG18028.1"/>
    </source>
</evidence>
<dbReference type="SUPFAM" id="SSF52317">
    <property type="entry name" value="Class I glutamine amidotransferase-like"/>
    <property type="match status" value="1"/>
</dbReference>
<keyword evidence="3" id="KW-0315">Glutamine amidotransferase</keyword>
<dbReference type="Pfam" id="PF00117">
    <property type="entry name" value="GATase"/>
    <property type="match status" value="1"/>
</dbReference>
<protein>
    <submittedName>
        <fullName evidence="3">Glutamine amidotransferase class-I domain-containing protein</fullName>
    </submittedName>
</protein>
<dbReference type="GeneID" id="14870085"/>
<dbReference type="GO" id="GO:0005829">
    <property type="term" value="C:cytosol"/>
    <property type="evidence" value="ECO:0007669"/>
    <property type="project" value="TreeGrafter"/>
</dbReference>
<dbReference type="PANTHER" id="PTHR42695:SF3">
    <property type="entry name" value="GLUTAMINE AMIDOTRANSFERASE CLASS-I DOMAIN-CONTAINING PROTEIN"/>
    <property type="match status" value="1"/>
</dbReference>
<feature type="transmembrane region" description="Helical" evidence="1">
    <location>
        <begin position="350"/>
        <end position="369"/>
    </location>
</feature>
<dbReference type="EMBL" id="GL883020">
    <property type="protein sequence ID" value="EGG18028.1"/>
    <property type="molecule type" value="Genomic_DNA"/>
</dbReference>